<reference evidence="1 2" key="1">
    <citation type="submission" date="2023-10" db="EMBL/GenBank/DDBJ databases">
        <title>Paenibacillus strain PFR10 Genome sequencing and assembly.</title>
        <authorList>
            <person name="Kim I."/>
        </authorList>
    </citation>
    <scope>NUCLEOTIDE SEQUENCE [LARGE SCALE GENOMIC DNA]</scope>
    <source>
        <strain evidence="1 2">PFR10</strain>
    </source>
</reference>
<keyword evidence="2" id="KW-1185">Reference proteome</keyword>
<sequence>MPRKFAAHYPGKRARPKETTKSYIFTFVGRVTGIFTVKHGAEQGFDELSGVCAAISVDSSHFRRNLRN</sequence>
<comment type="caution">
    <text evidence="1">The sequence shown here is derived from an EMBL/GenBank/DDBJ whole genome shotgun (WGS) entry which is preliminary data.</text>
</comment>
<gene>
    <name evidence="1" type="ORF">RQP52_12340</name>
</gene>
<organism evidence="1 2">
    <name type="scientific">Paenibacillus violae</name>
    <dbReference type="NCBI Taxonomy" id="3077234"/>
    <lineage>
        <taxon>Bacteria</taxon>
        <taxon>Bacillati</taxon>
        <taxon>Bacillota</taxon>
        <taxon>Bacilli</taxon>
        <taxon>Bacillales</taxon>
        <taxon>Paenibacillaceae</taxon>
        <taxon>Paenibacillus</taxon>
    </lineage>
</organism>
<dbReference type="Proteomes" id="UP001260980">
    <property type="component" value="Unassembled WGS sequence"/>
</dbReference>
<proteinExistence type="predicted"/>
<dbReference type="EMBL" id="JAWCUD010000003">
    <property type="protein sequence ID" value="MDU0201886.1"/>
    <property type="molecule type" value="Genomic_DNA"/>
</dbReference>
<accession>A0ABU3RCT7</accession>
<name>A0ABU3RCT7_9BACL</name>
<evidence type="ECO:0000313" key="2">
    <source>
        <dbReference type="Proteomes" id="UP001260980"/>
    </source>
</evidence>
<protein>
    <submittedName>
        <fullName evidence="1">Uncharacterized protein</fullName>
    </submittedName>
</protein>
<evidence type="ECO:0000313" key="1">
    <source>
        <dbReference type="EMBL" id="MDU0201886.1"/>
    </source>
</evidence>